<dbReference type="Proteomes" id="UP001140076">
    <property type="component" value="Unassembled WGS sequence"/>
</dbReference>
<dbReference type="InterPro" id="IPR051908">
    <property type="entry name" value="Ribosomal_N-acetyltransferase"/>
</dbReference>
<name>A0A9X3SGY7_9ACTN</name>
<feature type="domain" description="N-acetyltransferase" evidence="1">
    <location>
        <begin position="42"/>
        <end position="189"/>
    </location>
</feature>
<gene>
    <name evidence="2" type="ORF">LG943_19630</name>
</gene>
<proteinExistence type="predicted"/>
<dbReference type="RefSeq" id="WP_270073764.1">
    <property type="nucleotide sequence ID" value="NZ_JAJAQC010000037.1"/>
</dbReference>
<dbReference type="GO" id="GO:0005737">
    <property type="term" value="C:cytoplasm"/>
    <property type="evidence" value="ECO:0007669"/>
    <property type="project" value="TreeGrafter"/>
</dbReference>
<dbReference type="Gene3D" id="3.40.630.30">
    <property type="match status" value="1"/>
</dbReference>
<sequence>MTMRNWPFSDLVLRTPRLELRLPDLAELDALGDLAAEGVHDPAFMPFAVPWTDAPPAERARAVVQYHWKTLSELRADDWRLPFAVFTDDGPVGVQELAATDFAVARTVHTGSWLGLRHQGRGIGTEMRRAVLHLAFEELGALAALSAVMGGNTRSLGVSRRLGYRDNGITWISLRGQRCADIRLLLERADWRADPAHPVEVTGLERCRPLLGCETPTPP</sequence>
<evidence type="ECO:0000313" key="3">
    <source>
        <dbReference type="Proteomes" id="UP001140076"/>
    </source>
</evidence>
<reference evidence="2" key="1">
    <citation type="submission" date="2021-10" db="EMBL/GenBank/DDBJ databases">
        <title>Streptomonospora sp. nov., isolated from mangrove soil.</title>
        <authorList>
            <person name="Chen X."/>
            <person name="Ge X."/>
            <person name="Liu W."/>
        </authorList>
    </citation>
    <scope>NUCLEOTIDE SEQUENCE</scope>
    <source>
        <strain evidence="2">S1-112</strain>
    </source>
</reference>
<evidence type="ECO:0000259" key="1">
    <source>
        <dbReference type="PROSITE" id="PS51186"/>
    </source>
</evidence>
<dbReference type="GO" id="GO:0008999">
    <property type="term" value="F:protein-N-terminal-alanine acetyltransferase activity"/>
    <property type="evidence" value="ECO:0007669"/>
    <property type="project" value="TreeGrafter"/>
</dbReference>
<dbReference type="PROSITE" id="PS51186">
    <property type="entry name" value="GNAT"/>
    <property type="match status" value="1"/>
</dbReference>
<dbReference type="GO" id="GO:1990189">
    <property type="term" value="F:protein N-terminal-serine acetyltransferase activity"/>
    <property type="evidence" value="ECO:0007669"/>
    <property type="project" value="TreeGrafter"/>
</dbReference>
<dbReference type="Pfam" id="PF13302">
    <property type="entry name" value="Acetyltransf_3"/>
    <property type="match status" value="1"/>
</dbReference>
<protein>
    <submittedName>
        <fullName evidence="2">GNAT family N-acetyltransferase</fullName>
    </submittedName>
</protein>
<dbReference type="PANTHER" id="PTHR43441">
    <property type="entry name" value="RIBOSOMAL-PROTEIN-SERINE ACETYLTRANSFERASE"/>
    <property type="match status" value="1"/>
</dbReference>
<keyword evidence="3" id="KW-1185">Reference proteome</keyword>
<comment type="caution">
    <text evidence="2">The sequence shown here is derived from an EMBL/GenBank/DDBJ whole genome shotgun (WGS) entry which is preliminary data.</text>
</comment>
<dbReference type="InterPro" id="IPR000182">
    <property type="entry name" value="GNAT_dom"/>
</dbReference>
<dbReference type="PANTHER" id="PTHR43441:SF11">
    <property type="entry name" value="RIBOSOMAL-PROTEIN-SERINE ACETYLTRANSFERASE"/>
    <property type="match status" value="1"/>
</dbReference>
<dbReference type="AlphaFoldDB" id="A0A9X3SGY7"/>
<dbReference type="SUPFAM" id="SSF55729">
    <property type="entry name" value="Acyl-CoA N-acyltransferases (Nat)"/>
    <property type="match status" value="1"/>
</dbReference>
<accession>A0A9X3SGY7</accession>
<evidence type="ECO:0000313" key="2">
    <source>
        <dbReference type="EMBL" id="MDA0566505.1"/>
    </source>
</evidence>
<dbReference type="EMBL" id="JAJAQC010000037">
    <property type="protein sequence ID" value="MDA0566505.1"/>
    <property type="molecule type" value="Genomic_DNA"/>
</dbReference>
<organism evidence="2 3">
    <name type="scientific">Streptomonospora mangrovi</name>
    <dbReference type="NCBI Taxonomy" id="2883123"/>
    <lineage>
        <taxon>Bacteria</taxon>
        <taxon>Bacillati</taxon>
        <taxon>Actinomycetota</taxon>
        <taxon>Actinomycetes</taxon>
        <taxon>Streptosporangiales</taxon>
        <taxon>Nocardiopsidaceae</taxon>
        <taxon>Streptomonospora</taxon>
    </lineage>
</organism>
<dbReference type="InterPro" id="IPR016181">
    <property type="entry name" value="Acyl_CoA_acyltransferase"/>
</dbReference>